<dbReference type="Proteomes" id="UP000068603">
    <property type="component" value="Unassembled WGS sequence"/>
</dbReference>
<organism evidence="1">
    <name type="scientific">Burkholderia stagnalis</name>
    <dbReference type="NCBI Taxonomy" id="1503054"/>
    <lineage>
        <taxon>Bacteria</taxon>
        <taxon>Pseudomonadati</taxon>
        <taxon>Pseudomonadota</taxon>
        <taxon>Betaproteobacteria</taxon>
        <taxon>Burkholderiales</taxon>
        <taxon>Burkholderiaceae</taxon>
        <taxon>Burkholderia</taxon>
        <taxon>Burkholderia cepacia complex</taxon>
    </lineage>
</organism>
<dbReference type="STRING" id="1503054.WT74_20875"/>
<evidence type="ECO:0000313" key="1">
    <source>
        <dbReference type="EMBL" id="KWA65344.1"/>
    </source>
</evidence>
<proteinExistence type="predicted"/>
<dbReference type="RefSeq" id="WP_059564296.1">
    <property type="nucleotide sequence ID" value="NZ_CP156686.1"/>
</dbReference>
<evidence type="ECO:0008006" key="3">
    <source>
        <dbReference type="Google" id="ProtNLM"/>
    </source>
</evidence>
<evidence type="ECO:0000313" key="2">
    <source>
        <dbReference type="Proteomes" id="UP000068603"/>
    </source>
</evidence>
<protein>
    <recommendedName>
        <fullName evidence="3">DUF2946 domain-containing protein</fullName>
    </recommendedName>
</protein>
<dbReference type="InterPro" id="IPR021333">
    <property type="entry name" value="DUF2946"/>
</dbReference>
<dbReference type="EMBL" id="LPHB01000029">
    <property type="protein sequence ID" value="KWA65344.1"/>
    <property type="molecule type" value="Genomic_DNA"/>
</dbReference>
<dbReference type="AlphaFoldDB" id="A0A108BN60"/>
<reference evidence="1 2" key="1">
    <citation type="submission" date="2015-11" db="EMBL/GenBank/DDBJ databases">
        <title>Expanding the genomic diversity of Burkholderia species for the development of highly accurate diagnostics.</title>
        <authorList>
            <person name="Sahl J."/>
            <person name="Keim P."/>
            <person name="Wagner D."/>
        </authorList>
    </citation>
    <scope>NUCLEOTIDE SEQUENCE [LARGE SCALE GENOMIC DNA]</scope>
    <source>
        <strain evidence="1 2">MSMB1960WGS</strain>
    </source>
</reference>
<dbReference type="GeneID" id="93057213"/>
<dbReference type="Pfam" id="PF11162">
    <property type="entry name" value="DUF2946"/>
    <property type="match status" value="1"/>
</dbReference>
<name>A0A108BN60_9BURK</name>
<accession>A0A108BN60</accession>
<sequence length="124" mass="13011">MTRARRVALAAWAGLISIWLALVAPVVTQWLASQEQAQPIAALCSAKADAETHAPDGAIPGSHPAKTCGYCNLLAHHPPLTGLGYTGWIPSAPATRELAYPVAPDIARARFSLAPPRGPPLTVF</sequence>
<gene>
    <name evidence="1" type="ORF">WT44_08435</name>
</gene>
<comment type="caution">
    <text evidence="1">The sequence shown here is derived from an EMBL/GenBank/DDBJ whole genome shotgun (WGS) entry which is preliminary data.</text>
</comment>